<dbReference type="EMBL" id="MU118671">
    <property type="protein sequence ID" value="KAF9642127.1"/>
    <property type="molecule type" value="Genomic_DNA"/>
</dbReference>
<gene>
    <name evidence="1" type="ORF">BDM02DRAFT_3193854</name>
</gene>
<proteinExistence type="predicted"/>
<protein>
    <submittedName>
        <fullName evidence="1">Uncharacterized protein</fullName>
    </submittedName>
</protein>
<evidence type="ECO:0000313" key="2">
    <source>
        <dbReference type="Proteomes" id="UP000886501"/>
    </source>
</evidence>
<organism evidence="1 2">
    <name type="scientific">Thelephora ganbajun</name>
    <name type="common">Ganba fungus</name>
    <dbReference type="NCBI Taxonomy" id="370292"/>
    <lineage>
        <taxon>Eukaryota</taxon>
        <taxon>Fungi</taxon>
        <taxon>Dikarya</taxon>
        <taxon>Basidiomycota</taxon>
        <taxon>Agaricomycotina</taxon>
        <taxon>Agaricomycetes</taxon>
        <taxon>Thelephorales</taxon>
        <taxon>Thelephoraceae</taxon>
        <taxon>Thelephora</taxon>
    </lineage>
</organism>
<keyword evidence="2" id="KW-1185">Reference proteome</keyword>
<name>A0ACB6YY01_THEGA</name>
<reference evidence="1" key="2">
    <citation type="journal article" date="2020" name="Nat. Commun.">
        <title>Large-scale genome sequencing of mycorrhizal fungi provides insights into the early evolution of symbiotic traits.</title>
        <authorList>
            <person name="Miyauchi S."/>
            <person name="Kiss E."/>
            <person name="Kuo A."/>
            <person name="Drula E."/>
            <person name="Kohler A."/>
            <person name="Sanchez-Garcia M."/>
            <person name="Morin E."/>
            <person name="Andreopoulos B."/>
            <person name="Barry K.W."/>
            <person name="Bonito G."/>
            <person name="Buee M."/>
            <person name="Carver A."/>
            <person name="Chen C."/>
            <person name="Cichocki N."/>
            <person name="Clum A."/>
            <person name="Culley D."/>
            <person name="Crous P.W."/>
            <person name="Fauchery L."/>
            <person name="Girlanda M."/>
            <person name="Hayes R.D."/>
            <person name="Keri Z."/>
            <person name="LaButti K."/>
            <person name="Lipzen A."/>
            <person name="Lombard V."/>
            <person name="Magnuson J."/>
            <person name="Maillard F."/>
            <person name="Murat C."/>
            <person name="Nolan M."/>
            <person name="Ohm R.A."/>
            <person name="Pangilinan J."/>
            <person name="Pereira M.F."/>
            <person name="Perotto S."/>
            <person name="Peter M."/>
            <person name="Pfister S."/>
            <person name="Riley R."/>
            <person name="Sitrit Y."/>
            <person name="Stielow J.B."/>
            <person name="Szollosi G."/>
            <person name="Zifcakova L."/>
            <person name="Stursova M."/>
            <person name="Spatafora J.W."/>
            <person name="Tedersoo L."/>
            <person name="Vaario L.M."/>
            <person name="Yamada A."/>
            <person name="Yan M."/>
            <person name="Wang P."/>
            <person name="Xu J."/>
            <person name="Bruns T."/>
            <person name="Baldrian P."/>
            <person name="Vilgalys R."/>
            <person name="Dunand C."/>
            <person name="Henrissat B."/>
            <person name="Grigoriev I.V."/>
            <person name="Hibbett D."/>
            <person name="Nagy L.G."/>
            <person name="Martin F.M."/>
        </authorList>
    </citation>
    <scope>NUCLEOTIDE SEQUENCE</scope>
    <source>
        <strain evidence="1">P2</strain>
    </source>
</reference>
<comment type="caution">
    <text evidence="1">The sequence shown here is derived from an EMBL/GenBank/DDBJ whole genome shotgun (WGS) entry which is preliminary data.</text>
</comment>
<evidence type="ECO:0000313" key="1">
    <source>
        <dbReference type="EMBL" id="KAF9642127.1"/>
    </source>
</evidence>
<accession>A0ACB6YY01</accession>
<sequence>MLALNQSFDTLSVGPSLGVMRATGQVASPEARAYHLLSVMHVVTLMPNSNVHARLVARGMAGEMQIVFPLDSTDFDALCSEQFDTFDVHGLYDEVVPHNTIRVDDATDEFGRDILEPVVEEDGDPDWADE</sequence>
<dbReference type="Proteomes" id="UP000886501">
    <property type="component" value="Unassembled WGS sequence"/>
</dbReference>
<reference evidence="1" key="1">
    <citation type="submission" date="2019-10" db="EMBL/GenBank/DDBJ databases">
        <authorList>
            <consortium name="DOE Joint Genome Institute"/>
            <person name="Kuo A."/>
            <person name="Miyauchi S."/>
            <person name="Kiss E."/>
            <person name="Drula E."/>
            <person name="Kohler A."/>
            <person name="Sanchez-Garcia M."/>
            <person name="Andreopoulos B."/>
            <person name="Barry K.W."/>
            <person name="Bonito G."/>
            <person name="Buee M."/>
            <person name="Carver A."/>
            <person name="Chen C."/>
            <person name="Cichocki N."/>
            <person name="Clum A."/>
            <person name="Culley D."/>
            <person name="Crous P.W."/>
            <person name="Fauchery L."/>
            <person name="Girlanda M."/>
            <person name="Hayes R."/>
            <person name="Keri Z."/>
            <person name="Labutti K."/>
            <person name="Lipzen A."/>
            <person name="Lombard V."/>
            <person name="Magnuson J."/>
            <person name="Maillard F."/>
            <person name="Morin E."/>
            <person name="Murat C."/>
            <person name="Nolan M."/>
            <person name="Ohm R."/>
            <person name="Pangilinan J."/>
            <person name="Pereira M."/>
            <person name="Perotto S."/>
            <person name="Peter M."/>
            <person name="Riley R."/>
            <person name="Sitrit Y."/>
            <person name="Stielow B."/>
            <person name="Szollosi G."/>
            <person name="Zifcakova L."/>
            <person name="Stursova M."/>
            <person name="Spatafora J.W."/>
            <person name="Tedersoo L."/>
            <person name="Vaario L.-M."/>
            <person name="Yamada A."/>
            <person name="Yan M."/>
            <person name="Wang P."/>
            <person name="Xu J."/>
            <person name="Bruns T."/>
            <person name="Baldrian P."/>
            <person name="Vilgalys R."/>
            <person name="Henrissat B."/>
            <person name="Grigoriev I.V."/>
            <person name="Hibbett D."/>
            <person name="Nagy L.G."/>
            <person name="Martin F.M."/>
        </authorList>
    </citation>
    <scope>NUCLEOTIDE SEQUENCE</scope>
    <source>
        <strain evidence="1">P2</strain>
    </source>
</reference>